<dbReference type="InterPro" id="IPR036746">
    <property type="entry name" value="TT1725-like_sf"/>
</dbReference>
<evidence type="ECO:0000313" key="1">
    <source>
        <dbReference type="EMBL" id="HEN41962.1"/>
    </source>
</evidence>
<dbReference type="SUPFAM" id="SSF103007">
    <property type="entry name" value="Hypothetical protein TT1725"/>
    <property type="match status" value="1"/>
</dbReference>
<name>A0A831UCH1_GEOME</name>
<comment type="caution">
    <text evidence="1">The sequence shown here is derived from an EMBL/GenBank/DDBJ whole genome shotgun (WGS) entry which is preliminary data.</text>
</comment>
<dbReference type="EMBL" id="DSOV01000022">
    <property type="protein sequence ID" value="HEN41962.1"/>
    <property type="molecule type" value="Genomic_DNA"/>
</dbReference>
<sequence length="93" mass="10562">MFVHSLYVHMHLQSTSLKGKRGIVKSILARVRQRFNVSAIEADLHDVPDETVLAFAVIHQTRAGGSNLLERVEEWIAEERPDVEIVASEVEER</sequence>
<proteinExistence type="predicted"/>
<dbReference type="InterPro" id="IPR007546">
    <property type="entry name" value="DUF503"/>
</dbReference>
<dbReference type="PANTHER" id="PTHR36441">
    <property type="entry name" value="HYPOTHETICAL CYTOSOLIC PROTEIN"/>
    <property type="match status" value="1"/>
</dbReference>
<organism evidence="1">
    <name type="scientific">Geobacter metallireducens</name>
    <dbReference type="NCBI Taxonomy" id="28232"/>
    <lineage>
        <taxon>Bacteria</taxon>
        <taxon>Pseudomonadati</taxon>
        <taxon>Thermodesulfobacteriota</taxon>
        <taxon>Desulfuromonadia</taxon>
        <taxon>Geobacterales</taxon>
        <taxon>Geobacteraceae</taxon>
        <taxon>Geobacter</taxon>
    </lineage>
</organism>
<gene>
    <name evidence="1" type="ORF">ENQ87_06230</name>
</gene>
<dbReference type="AlphaFoldDB" id="A0A831UCH1"/>
<reference evidence="1" key="1">
    <citation type="journal article" date="2020" name="mSystems">
        <title>Genome- and Community-Level Interaction Insights into Carbon Utilization and Element Cycling Functions of Hydrothermarchaeota in Hydrothermal Sediment.</title>
        <authorList>
            <person name="Zhou Z."/>
            <person name="Liu Y."/>
            <person name="Xu W."/>
            <person name="Pan J."/>
            <person name="Luo Z.H."/>
            <person name="Li M."/>
        </authorList>
    </citation>
    <scope>NUCLEOTIDE SEQUENCE [LARGE SCALE GENOMIC DNA]</scope>
    <source>
        <strain evidence="1">SpSt-349</strain>
    </source>
</reference>
<dbReference type="Pfam" id="PF04456">
    <property type="entry name" value="DUF503"/>
    <property type="match status" value="1"/>
</dbReference>
<protein>
    <submittedName>
        <fullName evidence="1">DUF503 domain-containing protein</fullName>
    </submittedName>
</protein>
<dbReference type="Gene3D" id="3.30.70.1120">
    <property type="entry name" value="TT1725-like"/>
    <property type="match status" value="1"/>
</dbReference>
<accession>A0A831UCH1</accession>
<dbReference type="PANTHER" id="PTHR36441:SF1">
    <property type="entry name" value="DUF503 DOMAIN-CONTAINING PROTEIN"/>
    <property type="match status" value="1"/>
</dbReference>